<sequence length="65" mass="7324">MTVLAAIAALAMATCVGYYFGRRDRPTRRSWKKRTSRIAVGRLALTLLVSLTARRIRLSAARMWA</sequence>
<accession>A0A1X1ZVU5</accession>
<organism evidence="1 2">
    <name type="scientific">Mycobacterium palustre</name>
    <dbReference type="NCBI Taxonomy" id="153971"/>
    <lineage>
        <taxon>Bacteria</taxon>
        <taxon>Bacillati</taxon>
        <taxon>Actinomycetota</taxon>
        <taxon>Actinomycetes</taxon>
        <taxon>Mycobacteriales</taxon>
        <taxon>Mycobacteriaceae</taxon>
        <taxon>Mycobacterium</taxon>
        <taxon>Mycobacterium simiae complex</taxon>
    </lineage>
</organism>
<dbReference type="Proteomes" id="UP000193529">
    <property type="component" value="Unassembled WGS sequence"/>
</dbReference>
<evidence type="ECO:0000313" key="1">
    <source>
        <dbReference type="EMBL" id="ORW27854.1"/>
    </source>
</evidence>
<gene>
    <name evidence="1" type="ORF">AWC19_02925</name>
</gene>
<proteinExistence type="predicted"/>
<reference evidence="1 2" key="1">
    <citation type="submission" date="2016-01" db="EMBL/GenBank/DDBJ databases">
        <title>The new phylogeny of the genus Mycobacterium.</title>
        <authorList>
            <person name="Tarcisio F."/>
            <person name="Conor M."/>
            <person name="Antonella G."/>
            <person name="Elisabetta G."/>
            <person name="Giulia F.S."/>
            <person name="Sara T."/>
            <person name="Anna F."/>
            <person name="Clotilde B."/>
            <person name="Roberto B."/>
            <person name="Veronica D.S."/>
            <person name="Fabio R."/>
            <person name="Monica P."/>
            <person name="Olivier J."/>
            <person name="Enrico T."/>
            <person name="Nicola S."/>
        </authorList>
    </citation>
    <scope>NUCLEOTIDE SEQUENCE [LARGE SCALE GENOMIC DNA]</scope>
    <source>
        <strain evidence="1 2">DSM 44572</strain>
    </source>
</reference>
<comment type="caution">
    <text evidence="1">The sequence shown here is derived from an EMBL/GenBank/DDBJ whole genome shotgun (WGS) entry which is preliminary data.</text>
</comment>
<protein>
    <submittedName>
        <fullName evidence="1">Uncharacterized protein</fullName>
    </submittedName>
</protein>
<keyword evidence="2" id="KW-1185">Reference proteome</keyword>
<dbReference type="OrthoDB" id="4641308at2"/>
<dbReference type="AlphaFoldDB" id="A0A1X1ZVU5"/>
<name>A0A1X1ZVU5_9MYCO</name>
<dbReference type="EMBL" id="LQPJ01000070">
    <property type="protein sequence ID" value="ORW27854.1"/>
    <property type="molecule type" value="Genomic_DNA"/>
</dbReference>
<evidence type="ECO:0000313" key="2">
    <source>
        <dbReference type="Proteomes" id="UP000193529"/>
    </source>
</evidence>